<evidence type="ECO:0000313" key="11">
    <source>
        <dbReference type="Proteomes" id="UP000014500"/>
    </source>
</evidence>
<evidence type="ECO:0000256" key="6">
    <source>
        <dbReference type="ARBA" id="ARBA00023242"/>
    </source>
</evidence>
<feature type="transmembrane region" description="Helical" evidence="8">
    <location>
        <begin position="203"/>
        <end position="224"/>
    </location>
</feature>
<dbReference type="InterPro" id="IPR018617">
    <property type="entry name" value="Ima1_N"/>
</dbReference>
<evidence type="ECO:0000256" key="3">
    <source>
        <dbReference type="ARBA" id="ARBA00022692"/>
    </source>
</evidence>
<reference evidence="11" key="1">
    <citation type="submission" date="2011-05" db="EMBL/GenBank/DDBJ databases">
        <authorList>
            <person name="Richards S.R."/>
            <person name="Qu J."/>
            <person name="Jiang H."/>
            <person name="Jhangiani S.N."/>
            <person name="Agravi P."/>
            <person name="Goodspeed R."/>
            <person name="Gross S."/>
            <person name="Mandapat C."/>
            <person name="Jackson L."/>
            <person name="Mathew T."/>
            <person name="Pu L."/>
            <person name="Thornton R."/>
            <person name="Saada N."/>
            <person name="Wilczek-Boney K.B."/>
            <person name="Lee S."/>
            <person name="Kovar C."/>
            <person name="Wu Y."/>
            <person name="Scherer S.E."/>
            <person name="Worley K.C."/>
            <person name="Muzny D.M."/>
            <person name="Gibbs R."/>
        </authorList>
    </citation>
    <scope>NUCLEOTIDE SEQUENCE</scope>
    <source>
        <strain evidence="11">Brora</strain>
    </source>
</reference>
<evidence type="ECO:0000256" key="5">
    <source>
        <dbReference type="ARBA" id="ARBA00023136"/>
    </source>
</evidence>
<reference evidence="10" key="2">
    <citation type="submission" date="2015-02" db="UniProtKB">
        <authorList>
            <consortium name="EnsemblMetazoa"/>
        </authorList>
    </citation>
    <scope>IDENTIFICATION</scope>
</reference>
<comment type="similarity">
    <text evidence="2">Belongs to the TMEM201 family.</text>
</comment>
<evidence type="ECO:0000313" key="10">
    <source>
        <dbReference type="EnsemblMetazoa" id="SMAR001696-PA"/>
    </source>
</evidence>
<dbReference type="GO" id="GO:0030473">
    <property type="term" value="P:nuclear migration along microtubule"/>
    <property type="evidence" value="ECO:0007669"/>
    <property type="project" value="TreeGrafter"/>
</dbReference>
<keyword evidence="6" id="KW-0539">Nucleus</keyword>
<keyword evidence="5 8" id="KW-0472">Membrane</keyword>
<proteinExistence type="inferred from homology"/>
<evidence type="ECO:0000259" key="9">
    <source>
        <dbReference type="Pfam" id="PF09779"/>
    </source>
</evidence>
<dbReference type="AlphaFoldDB" id="T1IL76"/>
<dbReference type="Pfam" id="PF09779">
    <property type="entry name" value="Ima1_N"/>
    <property type="match status" value="1"/>
</dbReference>
<dbReference type="EMBL" id="JH430738">
    <property type="status" value="NOT_ANNOTATED_CDS"/>
    <property type="molecule type" value="Genomic_DNA"/>
</dbReference>
<organism evidence="10 11">
    <name type="scientific">Strigamia maritima</name>
    <name type="common">European centipede</name>
    <name type="synonym">Geophilus maritimus</name>
    <dbReference type="NCBI Taxonomy" id="126957"/>
    <lineage>
        <taxon>Eukaryota</taxon>
        <taxon>Metazoa</taxon>
        <taxon>Ecdysozoa</taxon>
        <taxon>Arthropoda</taxon>
        <taxon>Myriapoda</taxon>
        <taxon>Chilopoda</taxon>
        <taxon>Pleurostigmophora</taxon>
        <taxon>Geophilomorpha</taxon>
        <taxon>Linotaeniidae</taxon>
        <taxon>Strigamia</taxon>
    </lineage>
</organism>
<dbReference type="PANTHER" id="PTHR28646">
    <property type="entry name" value="TRANSMEMBRANE PROTEIN 201"/>
    <property type="match status" value="1"/>
</dbReference>
<keyword evidence="3 8" id="KW-0812">Transmembrane</keyword>
<evidence type="ECO:0000256" key="2">
    <source>
        <dbReference type="ARBA" id="ARBA00007600"/>
    </source>
</evidence>
<dbReference type="HOGENOM" id="CLU_447856_0_0_1"/>
<sequence>MAVYLSVGVAGISSTVAAGLVLHRWLRPKFAVTVNCWFCHKNTKVPYGNKNCWDCPYCEQYNGFNDTGDYNKPIPAQHEEFFNEMPNQNRSREDIDNCNLFKNGFCNECNVNQQLKVAALTHFVPLNEETYDDELNVYKTYLERVYRLCRKCELVLRDTLGQQDSFLRPKLLEWRSKRNSRSSSSTSSIFENAFIKKVYSSTIYFYFYILSLIIYSFTTLFDLFKSDFINYNTNNEWTQTILPPHVLNGAVNLVDRFGYESSLILFAIGILSKRYNVQFVDVLTLLLHLTQAILNSLQFASYCDHYLNYLNEEIVCYIILYSTLILLLCLTVSAVYPKKVVKYVTKSCIANKSGDTSTNAWIQNKMKAQRQLKKKTKGNLQTSLGAMSLGSPRKSKNSAGIFKTHDYKPLNSTPVINYFAEEIRSRRPILSPPRLASPQPYNTWPYINCWQQPQPNWASSMNGRLTSSPSYINYPQFQENGNLYGSLSTNNNFYCPSYPSSRVGSVYGCDETPFYDQQCQNFNCVSQHDVTQSYESNMTRKRCSEKGTNSSKSSTSTCPVDTTSNLNLSETGTESCFYSWQNVVLVLSVILNITAAIFVFKGGKLKFGVI</sequence>
<name>T1IL76_STRMM</name>
<dbReference type="GO" id="GO:0005521">
    <property type="term" value="F:lamin binding"/>
    <property type="evidence" value="ECO:0007669"/>
    <property type="project" value="TreeGrafter"/>
</dbReference>
<dbReference type="GO" id="GO:0005637">
    <property type="term" value="C:nuclear inner membrane"/>
    <property type="evidence" value="ECO:0007669"/>
    <property type="project" value="UniProtKB-SubCell"/>
</dbReference>
<dbReference type="STRING" id="126957.T1IL76"/>
<protein>
    <recommendedName>
        <fullName evidence="9">Ima1 N-terminal domain-containing protein</fullName>
    </recommendedName>
</protein>
<dbReference type="eggNOG" id="KOG4623">
    <property type="taxonomic scope" value="Eukaryota"/>
</dbReference>
<evidence type="ECO:0000256" key="1">
    <source>
        <dbReference type="ARBA" id="ARBA00004473"/>
    </source>
</evidence>
<comment type="subcellular location">
    <subcellularLocation>
        <location evidence="1">Nucleus inner membrane</location>
        <topology evidence="1">Multi-pass membrane protein</topology>
    </subcellularLocation>
</comment>
<evidence type="ECO:0000256" key="8">
    <source>
        <dbReference type="SAM" id="Phobius"/>
    </source>
</evidence>
<dbReference type="InterPro" id="IPR040041">
    <property type="entry name" value="TMEM201"/>
</dbReference>
<feature type="region of interest" description="Disordered" evidence="7">
    <location>
        <begin position="541"/>
        <end position="561"/>
    </location>
</feature>
<dbReference type="EnsemblMetazoa" id="SMAR001696-RA">
    <property type="protein sequence ID" value="SMAR001696-PA"/>
    <property type="gene ID" value="SMAR001696"/>
</dbReference>
<evidence type="ECO:0000256" key="4">
    <source>
        <dbReference type="ARBA" id="ARBA00022989"/>
    </source>
</evidence>
<keyword evidence="4 8" id="KW-1133">Transmembrane helix</keyword>
<feature type="transmembrane region" description="Helical" evidence="8">
    <location>
        <begin position="314"/>
        <end position="336"/>
    </location>
</feature>
<dbReference type="PANTHER" id="PTHR28646:SF1">
    <property type="entry name" value="TRANSMEMBRANE PROTEIN 201"/>
    <property type="match status" value="1"/>
</dbReference>
<keyword evidence="11" id="KW-1185">Reference proteome</keyword>
<feature type="domain" description="Ima1 N-terminal" evidence="9">
    <location>
        <begin position="34"/>
        <end position="153"/>
    </location>
</feature>
<feature type="transmembrane region" description="Helical" evidence="8">
    <location>
        <begin position="577"/>
        <end position="600"/>
    </location>
</feature>
<dbReference type="GO" id="GO:0051015">
    <property type="term" value="F:actin filament binding"/>
    <property type="evidence" value="ECO:0007669"/>
    <property type="project" value="TreeGrafter"/>
</dbReference>
<accession>T1IL76</accession>
<feature type="compositionally biased region" description="Low complexity" evidence="7">
    <location>
        <begin position="548"/>
        <end position="557"/>
    </location>
</feature>
<dbReference type="Proteomes" id="UP000014500">
    <property type="component" value="Unassembled WGS sequence"/>
</dbReference>
<evidence type="ECO:0000256" key="7">
    <source>
        <dbReference type="SAM" id="MobiDB-lite"/>
    </source>
</evidence>